<evidence type="ECO:0000256" key="1">
    <source>
        <dbReference type="SAM" id="MobiDB-lite"/>
    </source>
</evidence>
<dbReference type="Proteomes" id="UP000006002">
    <property type="component" value="Unassembled WGS sequence"/>
</dbReference>
<proteinExistence type="predicted"/>
<accession>A5ZPW3</accession>
<feature type="compositionally biased region" description="Basic and acidic residues" evidence="1">
    <location>
        <begin position="152"/>
        <end position="161"/>
    </location>
</feature>
<reference evidence="2 3" key="1">
    <citation type="submission" date="2007-03" db="EMBL/GenBank/DDBJ databases">
        <authorList>
            <person name="Fulton L."/>
            <person name="Clifton S."/>
            <person name="Fulton B."/>
            <person name="Xu J."/>
            <person name="Minx P."/>
            <person name="Pepin K.H."/>
            <person name="Johnson M."/>
            <person name="Thiruvilangam P."/>
            <person name="Bhonagiri V."/>
            <person name="Nash W.E."/>
            <person name="Mardis E.R."/>
            <person name="Wilson R.K."/>
        </authorList>
    </citation>
    <scope>NUCLEOTIDE SEQUENCE [LARGE SCALE GENOMIC DNA]</scope>
    <source>
        <strain evidence="2 3">ATCC 29174</strain>
    </source>
</reference>
<dbReference type="AlphaFoldDB" id="A5ZPW3"/>
<sequence length="168" mass="19161">MLQTQPQNILPDEVARMRLIRCRKCGAALVTEDALIERMNDTIHELNEKARHSKNGKIAKSYLAEAASVTKMMKGILHNTAQMEARKSGSSYELSEIVHYIRENDLISDEKLDELRKTARERAKIRNEENQKEIDRIYGKYRGGYIPSNNTKSDKTAEKAIKNVGKKG</sequence>
<evidence type="ECO:0000313" key="2">
    <source>
        <dbReference type="EMBL" id="EDM88127.1"/>
    </source>
</evidence>
<dbReference type="EMBL" id="AAVO02000003">
    <property type="protein sequence ID" value="EDM88127.1"/>
    <property type="molecule type" value="Genomic_DNA"/>
</dbReference>
<feature type="region of interest" description="Disordered" evidence="1">
    <location>
        <begin position="143"/>
        <end position="168"/>
    </location>
</feature>
<dbReference type="HOGENOM" id="CLU_1583345_0_0_9"/>
<name>A5ZPW3_9FIRM</name>
<evidence type="ECO:0000313" key="3">
    <source>
        <dbReference type="Proteomes" id="UP000006002"/>
    </source>
</evidence>
<protein>
    <submittedName>
        <fullName evidence="2">Uncharacterized protein</fullName>
    </submittedName>
</protein>
<organism evidence="2 3">
    <name type="scientific">Blautia obeum ATCC 29174</name>
    <dbReference type="NCBI Taxonomy" id="411459"/>
    <lineage>
        <taxon>Bacteria</taxon>
        <taxon>Bacillati</taxon>
        <taxon>Bacillota</taxon>
        <taxon>Clostridia</taxon>
        <taxon>Lachnospirales</taxon>
        <taxon>Lachnospiraceae</taxon>
        <taxon>Blautia</taxon>
    </lineage>
</organism>
<gene>
    <name evidence="2" type="ORF">RUMOBE_01033</name>
</gene>
<comment type="caution">
    <text evidence="2">The sequence shown here is derived from an EMBL/GenBank/DDBJ whole genome shotgun (WGS) entry which is preliminary data.</text>
</comment>
<reference evidence="2 3" key="2">
    <citation type="submission" date="2007-04" db="EMBL/GenBank/DDBJ databases">
        <title>Draft genome sequence of Ruminococcus obeum (ATCC 29174).</title>
        <authorList>
            <person name="Sudarsanam P."/>
            <person name="Ley R."/>
            <person name="Guruge J."/>
            <person name="Turnbaugh P.J."/>
            <person name="Mahowald M."/>
            <person name="Liep D."/>
            <person name="Gordon J."/>
        </authorList>
    </citation>
    <scope>NUCLEOTIDE SEQUENCE [LARGE SCALE GENOMIC DNA]</scope>
    <source>
        <strain evidence="2 3">ATCC 29174</strain>
    </source>
</reference>